<dbReference type="SUPFAM" id="SSF56801">
    <property type="entry name" value="Acetyl-CoA synthetase-like"/>
    <property type="match status" value="1"/>
</dbReference>
<proteinExistence type="predicted"/>
<dbReference type="GO" id="GO:0016874">
    <property type="term" value="F:ligase activity"/>
    <property type="evidence" value="ECO:0007669"/>
    <property type="project" value="UniProtKB-KW"/>
</dbReference>
<organism evidence="1 2">
    <name type="scientific">Cellulomonas dongxiuzhuiae</name>
    <dbReference type="NCBI Taxonomy" id="2819979"/>
    <lineage>
        <taxon>Bacteria</taxon>
        <taxon>Bacillati</taxon>
        <taxon>Actinomycetota</taxon>
        <taxon>Actinomycetes</taxon>
        <taxon>Micrococcales</taxon>
        <taxon>Cellulomonadaceae</taxon>
        <taxon>Cellulomonas</taxon>
    </lineage>
</organism>
<dbReference type="Proteomes" id="UP000679335">
    <property type="component" value="Chromosome"/>
</dbReference>
<reference evidence="1 2" key="1">
    <citation type="submission" date="2021-05" db="EMBL/GenBank/DDBJ databases">
        <title>Novel species in genus Cellulomonas.</title>
        <authorList>
            <person name="Zhang G."/>
        </authorList>
    </citation>
    <scope>NUCLEOTIDE SEQUENCE [LARGE SCALE GENOMIC DNA]</scope>
    <source>
        <strain evidence="2">zg-ZUI157</strain>
    </source>
</reference>
<dbReference type="InterPro" id="IPR042099">
    <property type="entry name" value="ANL_N_sf"/>
</dbReference>
<dbReference type="PANTHER" id="PTHR43845:SF1">
    <property type="entry name" value="BLR5969 PROTEIN"/>
    <property type="match status" value="1"/>
</dbReference>
<dbReference type="PANTHER" id="PTHR43845">
    <property type="entry name" value="BLR5969 PROTEIN"/>
    <property type="match status" value="1"/>
</dbReference>
<keyword evidence="2" id="KW-1185">Reference proteome</keyword>
<sequence length="546" mass="61061">MTTDRRDPLVRPGTTPRASAVRQAALRIATWGVTTVYRAYRLHPALWRFTARNYHPAMERFARLNAWMICQHAYLDVPAYRHYVDEAGFRFRWWDLTAYRPTSKHEYVDRYPEDVRCWDGLIETVGTVVDESSGSSGTPYNWMRSRRELVTVHKNVAGYVTSLFGTRRLFAINAFSMGAWATGTNTGIAMSRIAMVKNTGPDIDKIVDTLRHFGPRYTYLVCAYPPFLKHLRDRLDADGFDWDAYDLNGFVGGEALTEGLRDYLEDRFGRVYSGYGASDLTIGMAGESDLAVWVRRTLAAGGPLRDALLGADETRTPMVFQYNPLETYMETTADRHLLVTLNSADIMSPKLRYDIGDEAQIVTFDAMKAAIAALPEPQCDRLAFGFERAYAVQRMRLPFLLLYGRKDSTVSYMGANLYPLDVENGLYLDNPHAAVIESFKLALVDVGDHEQRPAIHLQLRADADVTADERADLAERAAAGVLAHLASVSRDVAQSLEEDPTSGDLRVHVHDHGTGPFAGGSTKIKNVYLVDAADRDPSTTHPGRTA</sequence>
<dbReference type="EMBL" id="CP076023">
    <property type="protein sequence ID" value="QWC17079.1"/>
    <property type="molecule type" value="Genomic_DNA"/>
</dbReference>
<gene>
    <name evidence="1" type="ORF">KKR89_05595</name>
</gene>
<evidence type="ECO:0000313" key="1">
    <source>
        <dbReference type="EMBL" id="QWC17079.1"/>
    </source>
</evidence>
<protein>
    <submittedName>
        <fullName evidence="1">Phenylacetate--CoA ligase family protein</fullName>
    </submittedName>
</protein>
<evidence type="ECO:0000313" key="2">
    <source>
        <dbReference type="Proteomes" id="UP000679335"/>
    </source>
</evidence>
<dbReference type="Gene3D" id="3.40.50.12780">
    <property type="entry name" value="N-terminal domain of ligase-like"/>
    <property type="match status" value="1"/>
</dbReference>
<accession>A0ABX8GLT0</accession>
<keyword evidence="1" id="KW-0436">Ligase</keyword>
<dbReference type="RefSeq" id="WP_208197357.1">
    <property type="nucleotide sequence ID" value="NZ_CP076023.1"/>
</dbReference>
<name>A0ABX8GLT0_9CELL</name>